<evidence type="ECO:0000256" key="7">
    <source>
        <dbReference type="ARBA" id="ARBA00022741"/>
    </source>
</evidence>
<comment type="cofactor">
    <cofactor evidence="13 14">
        <name>Mg(2+)</name>
        <dbReference type="ChEBI" id="CHEBI:18420"/>
    </cofactor>
    <text evidence="13 14">Binds 3 Mg(2+) ions per subunit.</text>
</comment>
<name>A0A9D1L1L5_9FIRM</name>
<dbReference type="PIRSF" id="PIRSF039101">
    <property type="entry name" value="LysRS2"/>
    <property type="match status" value="1"/>
</dbReference>
<feature type="binding site" evidence="13">
    <location>
        <position position="414"/>
    </location>
    <ligand>
        <name>Mg(2+)</name>
        <dbReference type="ChEBI" id="CHEBI:18420"/>
        <label>2</label>
    </ligand>
</feature>
<dbReference type="Proteomes" id="UP000824088">
    <property type="component" value="Unassembled WGS sequence"/>
</dbReference>
<evidence type="ECO:0000256" key="6">
    <source>
        <dbReference type="ARBA" id="ARBA00022723"/>
    </source>
</evidence>
<keyword evidence="8 13" id="KW-0067">ATP-binding</keyword>
<reference evidence="16" key="2">
    <citation type="journal article" date="2021" name="PeerJ">
        <title>Extensive microbial diversity within the chicken gut microbiome revealed by metagenomics and culture.</title>
        <authorList>
            <person name="Gilroy R."/>
            <person name="Ravi A."/>
            <person name="Getino M."/>
            <person name="Pursley I."/>
            <person name="Horton D.L."/>
            <person name="Alikhan N.F."/>
            <person name="Baker D."/>
            <person name="Gharbi K."/>
            <person name="Hall N."/>
            <person name="Watson M."/>
            <person name="Adriaenssens E.M."/>
            <person name="Foster-Nyarko E."/>
            <person name="Jarju S."/>
            <person name="Secka A."/>
            <person name="Antonio M."/>
            <person name="Oren A."/>
            <person name="Chaudhuri R.R."/>
            <person name="La Ragione R."/>
            <person name="Hildebrand F."/>
            <person name="Pallen M.J."/>
        </authorList>
    </citation>
    <scope>NUCLEOTIDE SEQUENCE</scope>
    <source>
        <strain evidence="16">1063</strain>
    </source>
</reference>
<dbReference type="Pfam" id="PF00152">
    <property type="entry name" value="tRNA-synt_2"/>
    <property type="match status" value="1"/>
</dbReference>
<keyword evidence="9 13" id="KW-0460">Magnesium</keyword>
<dbReference type="InterPro" id="IPR018149">
    <property type="entry name" value="Lys-tRNA-synth_II_C"/>
</dbReference>
<keyword evidence="11 13" id="KW-0030">Aminoacyl-tRNA synthetase</keyword>
<dbReference type="Pfam" id="PF01336">
    <property type="entry name" value="tRNA_anti-codon"/>
    <property type="match status" value="1"/>
</dbReference>
<gene>
    <name evidence="13 16" type="primary">lysS</name>
    <name evidence="16" type="ORF">IAD51_00770</name>
</gene>
<dbReference type="AlphaFoldDB" id="A0A9D1L1L5"/>
<dbReference type="HAMAP" id="MF_00252">
    <property type="entry name" value="Lys_tRNA_synth_class2"/>
    <property type="match status" value="1"/>
</dbReference>
<evidence type="ECO:0000256" key="5">
    <source>
        <dbReference type="ARBA" id="ARBA00022598"/>
    </source>
</evidence>
<keyword evidence="4 13" id="KW-0963">Cytoplasm</keyword>
<evidence type="ECO:0000256" key="14">
    <source>
        <dbReference type="RuleBase" id="RU000336"/>
    </source>
</evidence>
<dbReference type="SUPFAM" id="SSF50249">
    <property type="entry name" value="Nucleic acid-binding proteins"/>
    <property type="match status" value="1"/>
</dbReference>
<dbReference type="GO" id="GO:0000049">
    <property type="term" value="F:tRNA binding"/>
    <property type="evidence" value="ECO:0007669"/>
    <property type="project" value="TreeGrafter"/>
</dbReference>
<comment type="subcellular location">
    <subcellularLocation>
        <location evidence="1 13">Cytoplasm</location>
    </subcellularLocation>
</comment>
<evidence type="ECO:0000256" key="11">
    <source>
        <dbReference type="ARBA" id="ARBA00023146"/>
    </source>
</evidence>
<keyword evidence="10 13" id="KW-0648">Protein biosynthesis</keyword>
<comment type="caution">
    <text evidence="16">The sequence shown here is derived from an EMBL/GenBank/DDBJ whole genome shotgun (WGS) entry which is preliminary data.</text>
</comment>
<dbReference type="FunFam" id="2.40.50.140:FF:000024">
    <property type="entry name" value="Lysine--tRNA ligase"/>
    <property type="match status" value="1"/>
</dbReference>
<dbReference type="NCBIfam" id="NF001756">
    <property type="entry name" value="PRK00484.1"/>
    <property type="match status" value="1"/>
</dbReference>
<dbReference type="GO" id="GO:0016740">
    <property type="term" value="F:transferase activity"/>
    <property type="evidence" value="ECO:0007669"/>
    <property type="project" value="UniProtKB-ARBA"/>
</dbReference>
<dbReference type="InterPro" id="IPR045864">
    <property type="entry name" value="aa-tRNA-synth_II/BPL/LPL"/>
</dbReference>
<evidence type="ECO:0000256" key="4">
    <source>
        <dbReference type="ARBA" id="ARBA00022490"/>
    </source>
</evidence>
<dbReference type="InterPro" id="IPR044136">
    <property type="entry name" value="Lys-tRNA-ligase_II_N"/>
</dbReference>
<dbReference type="InterPro" id="IPR004364">
    <property type="entry name" value="Aa-tRNA-synt_II"/>
</dbReference>
<keyword evidence="7 13" id="KW-0547">Nucleotide-binding</keyword>
<evidence type="ECO:0000256" key="12">
    <source>
        <dbReference type="ARBA" id="ARBA00048573"/>
    </source>
</evidence>
<evidence type="ECO:0000313" key="17">
    <source>
        <dbReference type="Proteomes" id="UP000824088"/>
    </source>
</evidence>
<dbReference type="PANTHER" id="PTHR42918:SF15">
    <property type="entry name" value="LYSINE--TRNA LIGASE, CHLOROPLASTIC_MITOCHONDRIAL"/>
    <property type="match status" value="1"/>
</dbReference>
<dbReference type="CDD" id="cd04322">
    <property type="entry name" value="LysRS_N"/>
    <property type="match status" value="1"/>
</dbReference>
<dbReference type="PANTHER" id="PTHR42918">
    <property type="entry name" value="LYSYL-TRNA SYNTHETASE"/>
    <property type="match status" value="1"/>
</dbReference>
<feature type="domain" description="Aminoacyl-transfer RNA synthetases class-II family profile" evidence="15">
    <location>
        <begin position="181"/>
        <end position="495"/>
    </location>
</feature>
<organism evidence="16 17">
    <name type="scientific">Candidatus Limadaptatus stercorigallinarum</name>
    <dbReference type="NCBI Taxonomy" id="2840845"/>
    <lineage>
        <taxon>Bacteria</taxon>
        <taxon>Bacillati</taxon>
        <taxon>Bacillota</taxon>
        <taxon>Clostridia</taxon>
        <taxon>Eubacteriales</taxon>
        <taxon>Candidatus Limadaptatus</taxon>
    </lineage>
</organism>
<dbReference type="GO" id="GO:0005829">
    <property type="term" value="C:cytosol"/>
    <property type="evidence" value="ECO:0007669"/>
    <property type="project" value="TreeGrafter"/>
</dbReference>
<evidence type="ECO:0000259" key="15">
    <source>
        <dbReference type="PROSITE" id="PS50862"/>
    </source>
</evidence>
<dbReference type="GO" id="GO:0004824">
    <property type="term" value="F:lysine-tRNA ligase activity"/>
    <property type="evidence" value="ECO:0007669"/>
    <property type="project" value="UniProtKB-UniRule"/>
</dbReference>
<dbReference type="InterPro" id="IPR004365">
    <property type="entry name" value="NA-bd_OB_tRNA"/>
</dbReference>
<dbReference type="GO" id="GO:0005524">
    <property type="term" value="F:ATP binding"/>
    <property type="evidence" value="ECO:0007669"/>
    <property type="project" value="UniProtKB-UniRule"/>
</dbReference>
<evidence type="ECO:0000313" key="16">
    <source>
        <dbReference type="EMBL" id="HIU20765.1"/>
    </source>
</evidence>
<dbReference type="InterPro" id="IPR002313">
    <property type="entry name" value="Lys-tRNA-ligase_II"/>
</dbReference>
<dbReference type="NCBIfam" id="TIGR00499">
    <property type="entry name" value="lysS_bact"/>
    <property type="match status" value="1"/>
</dbReference>
<evidence type="ECO:0000256" key="10">
    <source>
        <dbReference type="ARBA" id="ARBA00022917"/>
    </source>
</evidence>
<dbReference type="EC" id="6.1.1.6" evidence="13"/>
<evidence type="ECO:0000256" key="8">
    <source>
        <dbReference type="ARBA" id="ARBA00022840"/>
    </source>
</evidence>
<dbReference type="EMBL" id="DVMN01000011">
    <property type="protein sequence ID" value="HIU20765.1"/>
    <property type="molecule type" value="Genomic_DNA"/>
</dbReference>
<comment type="similarity">
    <text evidence="2 13">Belongs to the class-II aminoacyl-tRNA synthetase family.</text>
</comment>
<dbReference type="GO" id="GO:0000287">
    <property type="term" value="F:magnesium ion binding"/>
    <property type="evidence" value="ECO:0007669"/>
    <property type="project" value="UniProtKB-UniRule"/>
</dbReference>
<dbReference type="CDD" id="cd00775">
    <property type="entry name" value="LysRS_core"/>
    <property type="match status" value="1"/>
</dbReference>
<dbReference type="InterPro" id="IPR034762">
    <property type="entry name" value="Lys-tRNA-ligase_II_bac/euk"/>
</dbReference>
<evidence type="ECO:0000256" key="1">
    <source>
        <dbReference type="ARBA" id="ARBA00004496"/>
    </source>
</evidence>
<evidence type="ECO:0000256" key="2">
    <source>
        <dbReference type="ARBA" id="ARBA00008226"/>
    </source>
</evidence>
<feature type="binding site" evidence="13">
    <location>
        <position position="414"/>
    </location>
    <ligand>
        <name>Mg(2+)</name>
        <dbReference type="ChEBI" id="CHEBI:18420"/>
        <label>1</label>
    </ligand>
</feature>
<evidence type="ECO:0000256" key="9">
    <source>
        <dbReference type="ARBA" id="ARBA00022842"/>
    </source>
</evidence>
<accession>A0A9D1L1L5</accession>
<dbReference type="SUPFAM" id="SSF55681">
    <property type="entry name" value="Class II aaRS and biotin synthetases"/>
    <property type="match status" value="1"/>
</dbReference>
<dbReference type="InterPro" id="IPR006195">
    <property type="entry name" value="aa-tRNA-synth_II"/>
</dbReference>
<dbReference type="Gene3D" id="2.40.50.140">
    <property type="entry name" value="Nucleic acid-binding proteins"/>
    <property type="match status" value="1"/>
</dbReference>
<dbReference type="GO" id="GO:0006430">
    <property type="term" value="P:lysyl-tRNA aminoacylation"/>
    <property type="evidence" value="ECO:0007669"/>
    <property type="project" value="UniProtKB-UniRule"/>
</dbReference>
<dbReference type="GO" id="GO:0140096">
    <property type="term" value="F:catalytic activity, acting on a protein"/>
    <property type="evidence" value="ECO:0007669"/>
    <property type="project" value="UniProtKB-ARBA"/>
</dbReference>
<reference evidence="16" key="1">
    <citation type="submission" date="2020-10" db="EMBL/GenBank/DDBJ databases">
        <authorList>
            <person name="Gilroy R."/>
        </authorList>
    </citation>
    <scope>NUCLEOTIDE SEQUENCE</scope>
    <source>
        <strain evidence="16">1063</strain>
    </source>
</reference>
<comment type="subunit">
    <text evidence="3 13">Homodimer.</text>
</comment>
<evidence type="ECO:0000256" key="3">
    <source>
        <dbReference type="ARBA" id="ARBA00011738"/>
    </source>
</evidence>
<protein>
    <recommendedName>
        <fullName evidence="13">Lysine--tRNA ligase</fullName>
        <ecNumber evidence="13">6.1.1.6</ecNumber>
    </recommendedName>
    <alternativeName>
        <fullName evidence="13">Lysyl-tRNA synthetase</fullName>
        <shortName evidence="13">LysRS</shortName>
    </alternativeName>
</protein>
<dbReference type="FunFam" id="3.30.930.10:FF:000238">
    <property type="entry name" value="Lysine--tRNA ligase"/>
    <property type="match status" value="1"/>
</dbReference>
<comment type="catalytic activity">
    <reaction evidence="12 13 14">
        <text>tRNA(Lys) + L-lysine + ATP = L-lysyl-tRNA(Lys) + AMP + diphosphate</text>
        <dbReference type="Rhea" id="RHEA:20792"/>
        <dbReference type="Rhea" id="RHEA-COMP:9696"/>
        <dbReference type="Rhea" id="RHEA-COMP:9697"/>
        <dbReference type="ChEBI" id="CHEBI:30616"/>
        <dbReference type="ChEBI" id="CHEBI:32551"/>
        <dbReference type="ChEBI" id="CHEBI:33019"/>
        <dbReference type="ChEBI" id="CHEBI:78442"/>
        <dbReference type="ChEBI" id="CHEBI:78529"/>
        <dbReference type="ChEBI" id="CHEBI:456215"/>
        <dbReference type="EC" id="6.1.1.6"/>
    </reaction>
</comment>
<proteinExistence type="inferred from homology"/>
<dbReference type="InterPro" id="IPR012340">
    <property type="entry name" value="NA-bd_OB-fold"/>
</dbReference>
<dbReference type="PROSITE" id="PS50862">
    <property type="entry name" value="AA_TRNA_LIGASE_II"/>
    <property type="match status" value="1"/>
</dbReference>
<sequence length="497" mass="56138">MSEFIPENTQPVQDISEVRKVRQAKLAELVAAGKDPFEITTYDRTATAGAIRADYDAYADKDVSVAGRLMSKRVMGKASFGHIADSDGELQLYFSRDDMGVEAYREFKKLDVGDIIGVKGKVFRTKTGEITVHVAEYTLLVKSLLPLPEKYHGLKDPELRYRQRYVDLIANPGVKEIFIKRSKIVSAIREYLDGEGFYEVETPVLNTLAGGANARPFITHHNTLDVNMYLRIATELYLKRCIVGGFEKVYEVGRIFRNEGMDPKHNPEFTTVEVYQAYTDYNGMMDLTENLIRHCAMKACGTLDITYQGEKISFEGPWERLTMSDAVKRYTGLDFDKEDLAELIKKANGMGLELSADTTWGNALYQVFDNFVEEKLTGPVFVTDYPVEVSPLAKKKKSDPRLTERFELFIACREMANAFSELNDPLDQRERFAAQMAAKAKGDEEAQPYDEDFVNALEYGMPPTGGMGLGVDRLVMLLTDSYTIREVLLFPTMKPRA</sequence>
<evidence type="ECO:0000256" key="13">
    <source>
        <dbReference type="HAMAP-Rule" id="MF_00252"/>
    </source>
</evidence>
<dbReference type="PRINTS" id="PR00982">
    <property type="entry name" value="TRNASYNTHLYS"/>
</dbReference>
<keyword evidence="6 13" id="KW-0479">Metal-binding</keyword>
<feature type="binding site" evidence="13">
    <location>
        <position position="407"/>
    </location>
    <ligand>
        <name>Mg(2+)</name>
        <dbReference type="ChEBI" id="CHEBI:18420"/>
        <label>1</label>
    </ligand>
</feature>
<dbReference type="Gene3D" id="3.30.930.10">
    <property type="entry name" value="Bira Bifunctional Protein, Domain 2"/>
    <property type="match status" value="1"/>
</dbReference>
<keyword evidence="5 13" id="KW-0436">Ligase</keyword>